<dbReference type="InterPro" id="IPR050823">
    <property type="entry name" value="Plant_Ser_Thr_Prot_Kinase"/>
</dbReference>
<accession>A0A6P6SPL6</accession>
<dbReference type="InterPro" id="IPR011009">
    <property type="entry name" value="Kinase-like_dom_sf"/>
</dbReference>
<dbReference type="Proteomes" id="UP001652660">
    <property type="component" value="Chromosome 6e"/>
</dbReference>
<keyword evidence="2" id="KW-0418">Kinase</keyword>
<keyword evidence="2" id="KW-0808">Transferase</keyword>
<evidence type="ECO:0000313" key="2">
    <source>
        <dbReference type="RefSeq" id="XP_027067791.2"/>
    </source>
</evidence>
<reference evidence="2" key="2">
    <citation type="submission" date="2025-08" db="UniProtKB">
        <authorList>
            <consortium name="RefSeq"/>
        </authorList>
    </citation>
    <scope>IDENTIFICATION</scope>
    <source>
        <tissue evidence="2">Leaves</tissue>
    </source>
</reference>
<dbReference type="OrthoDB" id="1711336at2759"/>
<sequence length="142" mass="16721">MAFCQVDEKEMLGVVYDLKSMNTLRNFVDKGEFKWLDRIKVAVRLAHLLELLHGYQPTYLVRDLSAAHIMLDQDLNPVLFNFFMLTGGVIGEKKDDTPFQQNRTLFGSYGYIDFAYVMTGMLIWVLKVVDEFEFYCRLWKDR</sequence>
<name>A0A6P6SPL6_COFAR</name>
<keyword evidence="1" id="KW-1185">Reference proteome</keyword>
<reference evidence="1" key="1">
    <citation type="journal article" date="2025" name="Foods">
        <title>Unveiling the Microbial Signatures of Arabica Coffee Cherries: Insights into Ripeness Specific Diversity, Functional Traits, and Implications for Quality and Safety.</title>
        <authorList>
            <consortium name="RefSeq"/>
            <person name="Tenea G.N."/>
            <person name="Cifuentes V."/>
            <person name="Reyes P."/>
            <person name="Cevallos-Vallejos M."/>
        </authorList>
    </citation>
    <scope>NUCLEOTIDE SEQUENCE [LARGE SCALE GENOMIC DNA]</scope>
</reference>
<dbReference type="AlphaFoldDB" id="A0A6P6SPL6"/>
<dbReference type="SUPFAM" id="SSF56112">
    <property type="entry name" value="Protein kinase-like (PK-like)"/>
    <property type="match status" value="1"/>
</dbReference>
<dbReference type="GeneID" id="113693453"/>
<dbReference type="Gene3D" id="1.10.510.10">
    <property type="entry name" value="Transferase(Phosphotransferase) domain 1"/>
    <property type="match status" value="1"/>
</dbReference>
<evidence type="ECO:0000313" key="1">
    <source>
        <dbReference type="Proteomes" id="UP001652660"/>
    </source>
</evidence>
<organism evidence="1 2">
    <name type="scientific">Coffea arabica</name>
    <name type="common">Arabian coffee</name>
    <dbReference type="NCBI Taxonomy" id="13443"/>
    <lineage>
        <taxon>Eukaryota</taxon>
        <taxon>Viridiplantae</taxon>
        <taxon>Streptophyta</taxon>
        <taxon>Embryophyta</taxon>
        <taxon>Tracheophyta</taxon>
        <taxon>Spermatophyta</taxon>
        <taxon>Magnoliopsida</taxon>
        <taxon>eudicotyledons</taxon>
        <taxon>Gunneridae</taxon>
        <taxon>Pentapetalae</taxon>
        <taxon>asterids</taxon>
        <taxon>lamiids</taxon>
        <taxon>Gentianales</taxon>
        <taxon>Rubiaceae</taxon>
        <taxon>Ixoroideae</taxon>
        <taxon>Gardenieae complex</taxon>
        <taxon>Bertiereae - Coffeeae clade</taxon>
        <taxon>Coffeeae</taxon>
        <taxon>Coffea</taxon>
    </lineage>
</organism>
<dbReference type="PANTHER" id="PTHR45621">
    <property type="entry name" value="OS01G0588500 PROTEIN-RELATED"/>
    <property type="match status" value="1"/>
</dbReference>
<dbReference type="GO" id="GO:0016301">
    <property type="term" value="F:kinase activity"/>
    <property type="evidence" value="ECO:0007669"/>
    <property type="project" value="UniProtKB-KW"/>
</dbReference>
<proteinExistence type="predicted"/>
<gene>
    <name evidence="2" type="primary">LOC113693453</name>
</gene>
<dbReference type="RefSeq" id="XP_027067791.2">
    <property type="nucleotide sequence ID" value="XM_027211990.2"/>
</dbReference>
<protein>
    <submittedName>
        <fullName evidence="2">Probable serine/threonine-protein kinase PBL1</fullName>
    </submittedName>
</protein>